<keyword evidence="1" id="KW-0732">Signal</keyword>
<reference evidence="2 3" key="1">
    <citation type="submission" date="2018-11" db="EMBL/GenBank/DDBJ databases">
        <title>Rhodococcus spongicola sp. nov. and Rhodococcus xishaensis sp. nov. from marine sponges.</title>
        <authorList>
            <person name="Li L."/>
            <person name="Lin H.W."/>
        </authorList>
    </citation>
    <scope>NUCLEOTIDE SEQUENCE [LARGE SCALE GENOMIC DNA]</scope>
    <source>
        <strain evidence="2 3">LHW51113</strain>
    </source>
</reference>
<feature type="signal peptide" evidence="1">
    <location>
        <begin position="1"/>
        <end position="16"/>
    </location>
</feature>
<dbReference type="AlphaFoldDB" id="A0A3S3APM4"/>
<gene>
    <name evidence="2" type="ORF">EGT50_02435</name>
</gene>
<evidence type="ECO:0000256" key="1">
    <source>
        <dbReference type="SAM" id="SignalP"/>
    </source>
</evidence>
<feature type="chain" id="PRO_5018697136" evidence="1">
    <location>
        <begin position="17"/>
        <end position="159"/>
    </location>
</feature>
<dbReference type="Proteomes" id="UP000283479">
    <property type="component" value="Unassembled WGS sequence"/>
</dbReference>
<proteinExistence type="predicted"/>
<dbReference type="EMBL" id="RKLO01000001">
    <property type="protein sequence ID" value="RVW05465.1"/>
    <property type="molecule type" value="Genomic_DNA"/>
</dbReference>
<protein>
    <submittedName>
        <fullName evidence="2">Uncharacterized protein</fullName>
    </submittedName>
</protein>
<evidence type="ECO:0000313" key="2">
    <source>
        <dbReference type="EMBL" id="RVW05465.1"/>
    </source>
</evidence>
<evidence type="ECO:0000313" key="3">
    <source>
        <dbReference type="Proteomes" id="UP000283479"/>
    </source>
</evidence>
<keyword evidence="3" id="KW-1185">Reference proteome</keyword>
<accession>A0A3S3APM4</accession>
<sequence>MAAPILAAVFAPPANAAPEDVTLSVDVRGNFVDVAITNNSSGMITCNWVATNDANPEIKNESPHLNIHPNRGWVITTVFIDGDYHLSWSCGDALSGETWGTGETGRETDQPHAFTAAFSPAGSLGSTGTGSLGSLKYGGLASLEYGSLGSLEYGSFGLS</sequence>
<name>A0A3S3APM4_9NOCA</name>
<organism evidence="2 3">
    <name type="scientific">Rhodococcus xishaensis</name>
    <dbReference type="NCBI Taxonomy" id="2487364"/>
    <lineage>
        <taxon>Bacteria</taxon>
        <taxon>Bacillati</taxon>
        <taxon>Actinomycetota</taxon>
        <taxon>Actinomycetes</taxon>
        <taxon>Mycobacteriales</taxon>
        <taxon>Nocardiaceae</taxon>
        <taxon>Rhodococcus</taxon>
    </lineage>
</organism>
<comment type="caution">
    <text evidence="2">The sequence shown here is derived from an EMBL/GenBank/DDBJ whole genome shotgun (WGS) entry which is preliminary data.</text>
</comment>